<name>A0A4W5N5X5_9TELE</name>
<evidence type="ECO:0000313" key="10">
    <source>
        <dbReference type="Proteomes" id="UP000314982"/>
    </source>
</evidence>
<feature type="compositionally biased region" description="Polar residues" evidence="6">
    <location>
        <begin position="245"/>
        <end position="262"/>
    </location>
</feature>
<protein>
    <recommendedName>
        <fullName evidence="11">Rab11 family-interacting protein 1-like</fullName>
    </recommendedName>
</protein>
<dbReference type="PROSITE" id="PS50004">
    <property type="entry name" value="C2"/>
    <property type="match status" value="1"/>
</dbReference>
<feature type="region of interest" description="Disordered" evidence="6">
    <location>
        <begin position="1386"/>
        <end position="1452"/>
    </location>
</feature>
<dbReference type="Gene3D" id="1.20.5.2440">
    <property type="match status" value="1"/>
</dbReference>
<keyword evidence="2" id="KW-0813">Transport</keyword>
<dbReference type="Pfam" id="PF00168">
    <property type="entry name" value="C2"/>
    <property type="match status" value="1"/>
</dbReference>
<dbReference type="GO" id="GO:0045055">
    <property type="term" value="P:regulated exocytosis"/>
    <property type="evidence" value="ECO:0007669"/>
    <property type="project" value="TreeGrafter"/>
</dbReference>
<dbReference type="InterPro" id="IPR019018">
    <property type="entry name" value="Rab-bd_FIP-RBD"/>
</dbReference>
<feature type="compositionally biased region" description="Basic and acidic residues" evidence="6">
    <location>
        <begin position="1401"/>
        <end position="1429"/>
    </location>
</feature>
<feature type="region of interest" description="Disordered" evidence="6">
    <location>
        <begin position="1329"/>
        <end position="1374"/>
    </location>
</feature>
<dbReference type="Proteomes" id="UP000314982">
    <property type="component" value="Unassembled WGS sequence"/>
</dbReference>
<evidence type="ECO:0000256" key="3">
    <source>
        <dbReference type="ARBA" id="ARBA00022553"/>
    </source>
</evidence>
<dbReference type="InterPro" id="IPR037245">
    <property type="entry name" value="FIP-RBD_C_sf"/>
</dbReference>
<feature type="compositionally biased region" description="Low complexity" evidence="6">
    <location>
        <begin position="1509"/>
        <end position="1519"/>
    </location>
</feature>
<sequence>MSLSDQSQQWYPTSVQVTVLQARSLRIKGKNGTNDAYAIMQVAKDKFATSVAEKSVAPVWKEEATFELPLFHNGNTEKCTLHVHVMHRALVGPDKLLGQAVINLLELSEVKSRNKTEWHKLLDKAGKPDKDRGEVLVDIQFMKNNLTASMFDLSATDKPRSRLRKFKDKVRGKKEGLSDSASAVVPSFTQVLTDSEGEGEGVGKGSADKEEQKKKNKLKSLFSPKSNLQCHGLSQSMSVLGPLPENNSSLSGSRSTGLNVDSSEGEDHHRLSIHIAAISIRKRLCYTVCVCRSNISPFLSFSSKGKNKFKFLTHKRTGSSLSLGRSKIPAPLAEQSNLCINGTHMYTEEPQPRSTRTGSNFSLASSGHGSMEDLRKAQGRKSSGTSMDSFRALKKPSPWAEEEERVTMDEEKKRKEEQESKKLDEEERIRKEEQEKRRITEEEGEEIRLEEEQDDRSLKVEGEERVWKEDQEKWRLEEKRREMEEQEKWEKEERIRREEHERMRREDILRKEDERKMRHLEERLKREKDERIKEEEERIRREQNEEDMQREEEDRKMREEEEVERRRGEERMKREAEERMKREEDRLRKEEEEEMRIEEEEQRMKREEDRLRKEEEERMKKEEDRLRKEEEEERMKREDDRVRKEEEEERRRRIEEEEQRMKREAEEERMKMEEDRLRKEEEEEERMKREEDRLRKEEEEERMKREEDRLRKEEEEERMKREEEEERRRIEEGEERMKREAEEERMKRKDRLRKEEEEERRRRIEEEEQRMKREAEEERMTREEDRLRKEEEEERRRRIEKEEERMKREEDRLRKEEEEEEERRRIEEGEERMKREEDRVRKEEEEERRIEEEEERMKREEDRLRKEEEEERMKREEDRLRKEEEEERMKREEDRVRKEEEEERRIEEEEQRIKREEDGLRKEERKIREEEERVRKAAEEDWLREEMGIKRMEERIKREEEDRLRKEEELRKIMEKEKRLREEEDDMRRKEKEQRKMRNEEERRIEQEMLRKEEAERTRLEEEREEEKRRDEEQRKLMEAKERFRLDEENMKKEQLRGQEEKMTEKEKKTNAQMEEKRRHEEVRVKLEEVEQQMKQNREAEAIVCNNPFEEVSPTTSCDDTSSNNPFEETPTTSSTRCRTNKVSAVKPRPSSWVNPSQPSVSSNPFLSSLSPEIESSMDSPSVDGETRGAQDPSTDLMEKKDPAPLPPNNQRWARMDNWPSKGNAHSVTVNLTQTKPTKQPPPPRRQSSTSLVGYGDDQESVSGQDHSSIRMDKGTAPDRPSQAPSQTQRNQSMTRVNLGHKDIVGASMSKVSQRVVQMITPLRSSYTATTEHTCGNQPEQHMPSATGGLRVAKHNKGPAPSRPQYPPGKTMPKVDVLDKQLNSEEQDSLVEFDPNNPFAEDCRMEKSSGHGEEQRLTGEHQESLDSHNHQSCTSTEENPGSMQNSVVGDSMELPTPDVLIAEDGSCPIKNTLAKRVCAPLPPLKKTSTSREEDTGKQSSVKLQSPGASSLSKLSSSISEKMQNRSVGVALTCVTIAQPPCVPSPAPSFLPQTKSLKGSGGRSDCPPQTSSLPDQRTLLQAGAVSSIAEHCSGEEAGGRGDRPISSTRRPHPVKPLSSLENQPASNIQEGQAGISTGFLSVLQEKIKVKDTGVKGQYSQLTQEELISLVVKQQDQLSKRDNKIKELEQYIDNLLVRIIEEQPSILMSMNSLK</sequence>
<feature type="compositionally biased region" description="Basic and acidic residues" evidence="6">
    <location>
        <begin position="1591"/>
        <end position="1602"/>
    </location>
</feature>
<evidence type="ECO:0000256" key="2">
    <source>
        <dbReference type="ARBA" id="ARBA00022448"/>
    </source>
</evidence>
<feature type="region of interest" description="Disordered" evidence="6">
    <location>
        <begin position="1589"/>
        <end position="1622"/>
    </location>
</feature>
<keyword evidence="5" id="KW-0653">Protein transport</keyword>
<dbReference type="CDD" id="cd08682">
    <property type="entry name" value="C2_Rab11-FIP_classI"/>
    <property type="match status" value="1"/>
</dbReference>
<proteinExistence type="predicted"/>
<dbReference type="SMART" id="SM00239">
    <property type="entry name" value="C2"/>
    <property type="match status" value="1"/>
</dbReference>
<feature type="compositionally biased region" description="Basic and acidic residues" evidence="6">
    <location>
        <begin position="405"/>
        <end position="441"/>
    </location>
</feature>
<dbReference type="InterPro" id="IPR000008">
    <property type="entry name" value="C2_dom"/>
</dbReference>
<dbReference type="Ensembl" id="ENSHHUT00000047802.1">
    <property type="protein sequence ID" value="ENSHHUP00000046102.1"/>
    <property type="gene ID" value="ENSHHUG00000028100.1"/>
</dbReference>
<feature type="compositionally biased region" description="Acidic residues" evidence="6">
    <location>
        <begin position="591"/>
        <end position="601"/>
    </location>
</feature>
<organism evidence="9 10">
    <name type="scientific">Hucho hucho</name>
    <name type="common">huchen</name>
    <dbReference type="NCBI Taxonomy" id="62062"/>
    <lineage>
        <taxon>Eukaryota</taxon>
        <taxon>Metazoa</taxon>
        <taxon>Chordata</taxon>
        <taxon>Craniata</taxon>
        <taxon>Vertebrata</taxon>
        <taxon>Euteleostomi</taxon>
        <taxon>Actinopterygii</taxon>
        <taxon>Neopterygii</taxon>
        <taxon>Teleostei</taxon>
        <taxon>Protacanthopterygii</taxon>
        <taxon>Salmoniformes</taxon>
        <taxon>Salmonidae</taxon>
        <taxon>Salmoninae</taxon>
        <taxon>Hucho</taxon>
    </lineage>
</organism>
<feature type="compositionally biased region" description="Polar residues" evidence="6">
    <location>
        <begin position="352"/>
        <end position="368"/>
    </location>
</feature>
<feature type="compositionally biased region" description="Polar residues" evidence="6">
    <location>
        <begin position="1329"/>
        <end position="1340"/>
    </location>
</feature>
<evidence type="ECO:0000256" key="5">
    <source>
        <dbReference type="ARBA" id="ARBA00022927"/>
    </source>
</evidence>
<evidence type="ECO:0000256" key="4">
    <source>
        <dbReference type="ARBA" id="ARBA00022753"/>
    </source>
</evidence>
<feature type="compositionally biased region" description="Polar residues" evidence="6">
    <location>
        <begin position="1113"/>
        <end position="1143"/>
    </location>
</feature>
<feature type="domain" description="FIP-RBD" evidence="8">
    <location>
        <begin position="1646"/>
        <end position="1708"/>
    </location>
</feature>
<feature type="region of interest" description="Disordered" evidence="6">
    <location>
        <begin position="346"/>
        <end position="463"/>
    </location>
</feature>
<feature type="compositionally biased region" description="Polar residues" evidence="6">
    <location>
        <begin position="1430"/>
        <end position="1448"/>
    </location>
</feature>
<dbReference type="GO" id="GO:0031267">
    <property type="term" value="F:small GTPase binding"/>
    <property type="evidence" value="ECO:0007669"/>
    <property type="project" value="InterPro"/>
</dbReference>
<dbReference type="Gene3D" id="2.60.40.150">
    <property type="entry name" value="C2 domain"/>
    <property type="match status" value="1"/>
</dbReference>
<dbReference type="GO" id="GO:0015031">
    <property type="term" value="P:protein transport"/>
    <property type="evidence" value="ECO:0007669"/>
    <property type="project" value="UniProtKB-KW"/>
</dbReference>
<dbReference type="SUPFAM" id="SSF144270">
    <property type="entry name" value="Eferin C-derminal domain-like"/>
    <property type="match status" value="1"/>
</dbReference>
<dbReference type="PANTHER" id="PTHR15746">
    <property type="entry name" value="RAB11-RELATED"/>
    <property type="match status" value="1"/>
</dbReference>
<keyword evidence="3" id="KW-0597">Phosphoprotein</keyword>
<dbReference type="PROSITE" id="PS51511">
    <property type="entry name" value="FIP_RBD"/>
    <property type="match status" value="1"/>
</dbReference>
<dbReference type="FunFam" id="2.60.40.150:FF:000070">
    <property type="entry name" value="rab11 family-interacting protein 2 isoform X1"/>
    <property type="match status" value="1"/>
</dbReference>
<reference evidence="9" key="2">
    <citation type="submission" date="2025-08" db="UniProtKB">
        <authorList>
            <consortium name="Ensembl"/>
        </authorList>
    </citation>
    <scope>IDENTIFICATION</scope>
</reference>
<feature type="compositionally biased region" description="Polar residues" evidence="6">
    <location>
        <begin position="1497"/>
        <end position="1508"/>
    </location>
</feature>
<feature type="compositionally biased region" description="Basic and acidic residues" evidence="6">
    <location>
        <begin position="602"/>
        <end position="921"/>
    </location>
</feature>
<accession>A0A4W5N5X5</accession>
<feature type="compositionally biased region" description="Basic and acidic residues" evidence="6">
    <location>
        <begin position="1268"/>
        <end position="1277"/>
    </location>
</feature>
<keyword evidence="10" id="KW-1185">Reference proteome</keyword>
<keyword evidence="4" id="KW-0967">Endosome</keyword>
<feature type="region of interest" description="Disordered" evidence="6">
    <location>
        <begin position="193"/>
        <end position="221"/>
    </location>
</feature>
<reference evidence="10" key="1">
    <citation type="submission" date="2018-06" db="EMBL/GenBank/DDBJ databases">
        <title>Genome assembly of Danube salmon.</title>
        <authorList>
            <person name="Macqueen D.J."/>
            <person name="Gundappa M.K."/>
        </authorList>
    </citation>
    <scope>NUCLEOTIDE SEQUENCE [LARGE SCALE GENOMIC DNA]</scope>
</reference>
<dbReference type="SUPFAM" id="SSF49562">
    <property type="entry name" value="C2 domain (Calcium/lipid-binding domain, CaLB)"/>
    <property type="match status" value="1"/>
</dbReference>
<evidence type="ECO:0000259" key="7">
    <source>
        <dbReference type="PROSITE" id="PS50004"/>
    </source>
</evidence>
<dbReference type="GeneTree" id="ENSGT00940000165511"/>
<dbReference type="InterPro" id="IPR035892">
    <property type="entry name" value="C2_domain_sf"/>
</dbReference>
<feature type="domain" description="C2" evidence="7">
    <location>
        <begin position="1"/>
        <end position="119"/>
    </location>
</feature>
<feature type="region of interest" description="Disordered" evidence="6">
    <location>
        <begin position="529"/>
        <end position="921"/>
    </location>
</feature>
<feature type="compositionally biased region" description="Polar residues" evidence="6">
    <location>
        <begin position="1283"/>
        <end position="1296"/>
    </location>
</feature>
<dbReference type="InterPro" id="IPR037789">
    <property type="entry name" value="FIP_classI"/>
</dbReference>
<feature type="compositionally biased region" description="Basic and acidic residues" evidence="6">
    <location>
        <begin position="529"/>
        <end position="543"/>
    </location>
</feature>
<evidence type="ECO:0000256" key="6">
    <source>
        <dbReference type="SAM" id="MobiDB-lite"/>
    </source>
</evidence>
<comment type="subcellular location">
    <subcellularLocation>
        <location evidence="1">Recycling endosome</location>
    </subcellularLocation>
</comment>
<evidence type="ECO:0000256" key="1">
    <source>
        <dbReference type="ARBA" id="ARBA00004172"/>
    </source>
</evidence>
<dbReference type="GO" id="GO:0055037">
    <property type="term" value="C:recycling endosome"/>
    <property type="evidence" value="ECO:0007669"/>
    <property type="project" value="UniProtKB-SubCell"/>
</dbReference>
<feature type="compositionally biased region" description="Basic and acidic residues" evidence="6">
    <location>
        <begin position="552"/>
        <end position="590"/>
    </location>
</feature>
<feature type="region of interest" description="Disordered" evidence="6">
    <location>
        <begin position="1544"/>
        <end position="1573"/>
    </location>
</feature>
<feature type="region of interest" description="Disordered" evidence="6">
    <location>
        <begin position="1101"/>
        <end position="1302"/>
    </location>
</feature>
<feature type="compositionally biased region" description="Low complexity" evidence="6">
    <location>
        <begin position="1150"/>
        <end position="1172"/>
    </location>
</feature>
<feature type="region of interest" description="Disordered" evidence="6">
    <location>
        <begin position="1482"/>
        <end position="1520"/>
    </location>
</feature>
<dbReference type="STRING" id="62062.ENSHHUP00000046102"/>
<feature type="region of interest" description="Disordered" evidence="6">
    <location>
        <begin position="241"/>
        <end position="266"/>
    </location>
</feature>
<evidence type="ECO:0000259" key="8">
    <source>
        <dbReference type="PROSITE" id="PS51511"/>
    </source>
</evidence>
<feature type="region of interest" description="Disordered" evidence="6">
    <location>
        <begin position="975"/>
        <end position="1082"/>
    </location>
</feature>
<evidence type="ECO:0008006" key="11">
    <source>
        <dbReference type="Google" id="ProtNLM"/>
    </source>
</evidence>
<evidence type="ECO:0000313" key="9">
    <source>
        <dbReference type="Ensembl" id="ENSHHUP00000046102.1"/>
    </source>
</evidence>
<dbReference type="PANTHER" id="PTHR15746:SF25">
    <property type="entry name" value="CALPONIN HOMOLOGY DOMAIN-CONTAINING PROTEIN DDB_G0272472 ISOFORM X1"/>
    <property type="match status" value="1"/>
</dbReference>
<reference evidence="9" key="3">
    <citation type="submission" date="2025-09" db="UniProtKB">
        <authorList>
            <consortium name="Ensembl"/>
        </authorList>
    </citation>
    <scope>IDENTIFICATION</scope>
</reference>
<feature type="compositionally biased region" description="Acidic residues" evidence="6">
    <location>
        <begin position="442"/>
        <end position="454"/>
    </location>
</feature>